<reference evidence="2" key="1">
    <citation type="journal article" date="2014" name="Int. J. Syst. Evol. Microbiol.">
        <title>Complete genome sequence of Corynebacterium casei LMG S-19264T (=DSM 44701T), isolated from a smear-ripened cheese.</title>
        <authorList>
            <consortium name="US DOE Joint Genome Institute (JGI-PGF)"/>
            <person name="Walter F."/>
            <person name="Albersmeier A."/>
            <person name="Kalinowski J."/>
            <person name="Ruckert C."/>
        </authorList>
    </citation>
    <scope>NUCLEOTIDE SEQUENCE</scope>
    <source>
        <strain evidence="2">CGMCC 1.7081</strain>
    </source>
</reference>
<comment type="caution">
    <text evidence="2">The sequence shown here is derived from an EMBL/GenBank/DDBJ whole genome shotgun (WGS) entry which is preliminary data.</text>
</comment>
<dbReference type="Proteomes" id="UP000611500">
    <property type="component" value="Unassembled WGS sequence"/>
</dbReference>
<proteinExistence type="predicted"/>
<sequence>MFLKIRKILNNDLDRVIPGHEPKLFERHVSWQTESGNCVAEVNLGAGEGPRRPSEFQALASATS</sequence>
<dbReference type="RefSeq" id="WP_154664401.1">
    <property type="nucleotide sequence ID" value="NZ_BNAP01000018.1"/>
</dbReference>
<evidence type="ECO:0000313" key="3">
    <source>
        <dbReference type="Proteomes" id="UP000611500"/>
    </source>
</evidence>
<protein>
    <submittedName>
        <fullName evidence="2">Uncharacterized protein</fullName>
    </submittedName>
</protein>
<feature type="region of interest" description="Disordered" evidence="1">
    <location>
        <begin position="45"/>
        <end position="64"/>
    </location>
</feature>
<organism evidence="2 3">
    <name type="scientific">Pseudodonghicola xiamenensis</name>
    <dbReference type="NCBI Taxonomy" id="337702"/>
    <lineage>
        <taxon>Bacteria</taxon>
        <taxon>Pseudomonadati</taxon>
        <taxon>Pseudomonadota</taxon>
        <taxon>Alphaproteobacteria</taxon>
        <taxon>Rhodobacterales</taxon>
        <taxon>Paracoccaceae</taxon>
        <taxon>Pseudodonghicola</taxon>
    </lineage>
</organism>
<accession>A0A8J3HAZ3</accession>
<dbReference type="AlphaFoldDB" id="A0A8J3HAZ3"/>
<evidence type="ECO:0000313" key="2">
    <source>
        <dbReference type="EMBL" id="GHG97045.1"/>
    </source>
</evidence>
<gene>
    <name evidence="2" type="ORF">GCM10010961_31610</name>
</gene>
<reference evidence="2" key="2">
    <citation type="submission" date="2020-09" db="EMBL/GenBank/DDBJ databases">
        <authorList>
            <person name="Sun Q."/>
            <person name="Zhou Y."/>
        </authorList>
    </citation>
    <scope>NUCLEOTIDE SEQUENCE</scope>
    <source>
        <strain evidence="2">CGMCC 1.7081</strain>
    </source>
</reference>
<evidence type="ECO:0000256" key="1">
    <source>
        <dbReference type="SAM" id="MobiDB-lite"/>
    </source>
</evidence>
<dbReference type="EMBL" id="BNAP01000018">
    <property type="protein sequence ID" value="GHG97045.1"/>
    <property type="molecule type" value="Genomic_DNA"/>
</dbReference>
<name>A0A8J3HAZ3_9RHOB</name>
<keyword evidence="3" id="KW-1185">Reference proteome</keyword>